<dbReference type="InterPro" id="IPR035986">
    <property type="entry name" value="PKD_dom_sf"/>
</dbReference>
<proteinExistence type="inferred from homology"/>
<dbReference type="Pfam" id="PF00246">
    <property type="entry name" value="Peptidase_M14"/>
    <property type="match status" value="1"/>
</dbReference>
<dbReference type="PANTHER" id="PTHR11705:SF119">
    <property type="entry name" value="OS02G0119300 PROTEIN"/>
    <property type="match status" value="1"/>
</dbReference>
<dbReference type="PROSITE" id="PS52035">
    <property type="entry name" value="PEPTIDASE_M14"/>
    <property type="match status" value="1"/>
</dbReference>
<evidence type="ECO:0000256" key="5">
    <source>
        <dbReference type="SAM" id="SignalP"/>
    </source>
</evidence>
<name>A0A1H7Q556_STIAU</name>
<feature type="domain" description="PKD" evidence="6">
    <location>
        <begin position="562"/>
        <end position="649"/>
    </location>
</feature>
<dbReference type="SUPFAM" id="SSF53187">
    <property type="entry name" value="Zn-dependent exopeptidases"/>
    <property type="match status" value="1"/>
</dbReference>
<evidence type="ECO:0000313" key="8">
    <source>
        <dbReference type="EMBL" id="SEL42996.1"/>
    </source>
</evidence>
<comment type="similarity">
    <text evidence="3 4">Belongs to the peptidase M14 family.</text>
</comment>
<dbReference type="PROSITE" id="PS50093">
    <property type="entry name" value="PKD"/>
    <property type="match status" value="1"/>
</dbReference>
<gene>
    <name evidence="8" type="ORF">SAMN05444354_10613</name>
</gene>
<dbReference type="InterPro" id="IPR013783">
    <property type="entry name" value="Ig-like_fold"/>
</dbReference>
<evidence type="ECO:0000256" key="1">
    <source>
        <dbReference type="ARBA" id="ARBA00001913"/>
    </source>
</evidence>
<dbReference type="InterPro" id="IPR007280">
    <property type="entry name" value="Peptidase_C_arc/bac"/>
</dbReference>
<dbReference type="GO" id="GO:0004181">
    <property type="term" value="F:metallocarboxypeptidase activity"/>
    <property type="evidence" value="ECO:0007669"/>
    <property type="project" value="InterPro"/>
</dbReference>
<organism evidence="8 9">
    <name type="scientific">Stigmatella aurantiaca</name>
    <dbReference type="NCBI Taxonomy" id="41"/>
    <lineage>
        <taxon>Bacteria</taxon>
        <taxon>Pseudomonadati</taxon>
        <taxon>Myxococcota</taxon>
        <taxon>Myxococcia</taxon>
        <taxon>Myxococcales</taxon>
        <taxon>Cystobacterineae</taxon>
        <taxon>Archangiaceae</taxon>
        <taxon>Stigmatella</taxon>
    </lineage>
</organism>
<dbReference type="InterPro" id="IPR022409">
    <property type="entry name" value="PKD/Chitinase_dom"/>
</dbReference>
<feature type="signal peptide" evidence="5">
    <location>
        <begin position="1"/>
        <end position="22"/>
    </location>
</feature>
<dbReference type="GO" id="GO:0008270">
    <property type="term" value="F:zinc ion binding"/>
    <property type="evidence" value="ECO:0007669"/>
    <property type="project" value="InterPro"/>
</dbReference>
<dbReference type="Pfam" id="PF04151">
    <property type="entry name" value="PPC"/>
    <property type="match status" value="1"/>
</dbReference>
<keyword evidence="9" id="KW-1185">Reference proteome</keyword>
<evidence type="ECO:0000256" key="4">
    <source>
        <dbReference type="PROSITE-ProRule" id="PRU01379"/>
    </source>
</evidence>
<feature type="domain" description="Peptidase M14" evidence="7">
    <location>
        <begin position="110"/>
        <end position="435"/>
    </location>
</feature>
<dbReference type="GO" id="GO:0006508">
    <property type="term" value="P:proteolysis"/>
    <property type="evidence" value="ECO:0007669"/>
    <property type="project" value="InterPro"/>
</dbReference>
<dbReference type="InterPro" id="IPR000834">
    <property type="entry name" value="Peptidase_M14"/>
</dbReference>
<feature type="chain" id="PRO_5010364291" evidence="5">
    <location>
        <begin position="23"/>
        <end position="832"/>
    </location>
</feature>
<dbReference type="PANTHER" id="PTHR11705">
    <property type="entry name" value="PROTEASE FAMILY M14 CARBOXYPEPTIDASE A,B"/>
    <property type="match status" value="1"/>
</dbReference>
<evidence type="ECO:0000256" key="3">
    <source>
        <dbReference type="ARBA" id="ARBA00005988"/>
    </source>
</evidence>
<feature type="active site" description="Proton donor/acceptor" evidence="4">
    <location>
        <position position="404"/>
    </location>
</feature>
<dbReference type="RefSeq" id="WP_075006735.1">
    <property type="nucleotide sequence ID" value="NZ_FOAP01000006.1"/>
</dbReference>
<dbReference type="CDD" id="cd00146">
    <property type="entry name" value="PKD"/>
    <property type="match status" value="1"/>
</dbReference>
<dbReference type="SMART" id="SM00631">
    <property type="entry name" value="Zn_pept"/>
    <property type="match status" value="1"/>
</dbReference>
<keyword evidence="5" id="KW-0732">Signal</keyword>
<dbReference type="SMART" id="SM00089">
    <property type="entry name" value="PKD"/>
    <property type="match status" value="1"/>
</dbReference>
<dbReference type="SUPFAM" id="SSF49299">
    <property type="entry name" value="PKD domain"/>
    <property type="match status" value="1"/>
</dbReference>
<dbReference type="Proteomes" id="UP000182719">
    <property type="component" value="Unassembled WGS sequence"/>
</dbReference>
<accession>A0A1H7Q556</accession>
<protein>
    <submittedName>
        <fullName evidence="8">Pre-peptidase C-terminal domain-containing protein</fullName>
    </submittedName>
</protein>
<evidence type="ECO:0000259" key="7">
    <source>
        <dbReference type="PROSITE" id="PS52035"/>
    </source>
</evidence>
<evidence type="ECO:0000256" key="2">
    <source>
        <dbReference type="ARBA" id="ARBA00001947"/>
    </source>
</evidence>
<dbReference type="GO" id="GO:0005615">
    <property type="term" value="C:extracellular space"/>
    <property type="evidence" value="ECO:0007669"/>
    <property type="project" value="TreeGrafter"/>
</dbReference>
<comment type="cofactor">
    <cofactor evidence="2">
        <name>Zn(2+)</name>
        <dbReference type="ChEBI" id="CHEBI:29105"/>
    </cofactor>
</comment>
<comment type="cofactor">
    <cofactor evidence="1">
        <name>Ca(2+)</name>
        <dbReference type="ChEBI" id="CHEBI:29108"/>
    </cofactor>
</comment>
<dbReference type="Gene3D" id="2.60.40.10">
    <property type="entry name" value="Immunoglobulins"/>
    <property type="match status" value="1"/>
</dbReference>
<dbReference type="Pfam" id="PF18911">
    <property type="entry name" value="PKD_4"/>
    <property type="match status" value="1"/>
</dbReference>
<sequence>MNIRSTALALLLTVTGASPVFAATASLPVFVTAHYEREDQVRTVAQRFQHLMVDRAKKLIRTEATPEDLEVLRRAGLQVEIDPDATALMQRILAALPKPGGLKSIPGYACYRTVEETYSTMDSLVLKAPALASLVDIGPSWERTQNPQAGFTMRALRLTNSATNASVPDKADMVVISAIHAREYTTAELMTRFAEWLVNQHGRDAEATWLLDNFRFHFVLHANPDGRKRAETGVLWRKNTNNSRGTCGSNSFGIDLNRNFPFHWNTTPDGSSGYPCDETYRGPTPGSEPETQNIVRYTAGTPGMGGVYSGGVFPDRRADAADALAPDDYRGMFFDIHSYSQLVLWSWGDLTTPAPNGPALQTLGRRIAAFNDYTPQQSVELYPTDGTTDDTFYGALGVPSYTIELGIDFFEDCDSFESSTFPLNFAAMRYAARNLHAPYRLPSGPDTTAVSTGLASVAPGTPLPVTATVDDRGFNQSNGTEPVHAIASARAYVDLPPWAAGAVPIPLTAADGAFNASVETVTGNVPTAGLSLGVHTLYVQGTDADGKPGTPQATLFQVGTSNNSAPSAQFNFTTDGLTASFTDTSTDSDGTIASRAWTFGDGGTASSAAPTHTYTASGNYPVTLTVTDDDGASRSITRQVTVTQSGGVLKNGVPVPNLSAPKGQPLYYRLEVPAGATNLTVRIANGTGDADLYVRHGTLPTTSAYDCRPYKGGNNELCGDLQTKAGTWFVMLNPYSSFSGVTLTANYTAPKPSGLAPLVEYESRLMHVTLRWSGGDDQINILRNGASIKQVTNTGTWKETRPKRSTPPTLSTYKVCNVGTQDCSEEIHVLTW</sequence>
<dbReference type="InterPro" id="IPR000601">
    <property type="entry name" value="PKD_dom"/>
</dbReference>
<evidence type="ECO:0000259" key="6">
    <source>
        <dbReference type="PROSITE" id="PS50093"/>
    </source>
</evidence>
<dbReference type="EMBL" id="FOAP01000006">
    <property type="protein sequence ID" value="SEL42996.1"/>
    <property type="molecule type" value="Genomic_DNA"/>
</dbReference>
<dbReference type="AlphaFoldDB" id="A0A1H7Q556"/>
<dbReference type="Gene3D" id="3.40.630.10">
    <property type="entry name" value="Zn peptidases"/>
    <property type="match status" value="1"/>
</dbReference>
<reference evidence="9" key="1">
    <citation type="submission" date="2016-10" db="EMBL/GenBank/DDBJ databases">
        <authorList>
            <person name="Varghese N."/>
            <person name="Submissions S."/>
        </authorList>
    </citation>
    <scope>NUCLEOTIDE SEQUENCE [LARGE SCALE GENOMIC DNA]</scope>
    <source>
        <strain evidence="9">DSM 17044</strain>
    </source>
</reference>
<dbReference type="Gene3D" id="2.60.120.380">
    <property type="match status" value="1"/>
</dbReference>
<evidence type="ECO:0000313" key="9">
    <source>
        <dbReference type="Proteomes" id="UP000182719"/>
    </source>
</evidence>
<dbReference type="OrthoDB" id="5430002at2"/>